<dbReference type="AlphaFoldDB" id="A0A9P8Q1X3"/>
<reference evidence="1" key="1">
    <citation type="journal article" date="2021" name="Open Biol.">
        <title>Shared evolutionary footprints suggest mitochondrial oxidative damage underlies multiple complex I losses in fungi.</title>
        <authorList>
            <person name="Schikora-Tamarit M.A."/>
            <person name="Marcet-Houben M."/>
            <person name="Nosek J."/>
            <person name="Gabaldon T."/>
        </authorList>
    </citation>
    <scope>NUCLEOTIDE SEQUENCE</scope>
    <source>
        <strain evidence="1">CBS2887</strain>
    </source>
</reference>
<accession>A0A9P8Q1X3</accession>
<keyword evidence="2" id="KW-1185">Reference proteome</keyword>
<organism evidence="1 2">
    <name type="scientific">Wickerhamomyces pijperi</name>
    <name type="common">Yeast</name>
    <name type="synonym">Pichia pijperi</name>
    <dbReference type="NCBI Taxonomy" id="599730"/>
    <lineage>
        <taxon>Eukaryota</taxon>
        <taxon>Fungi</taxon>
        <taxon>Dikarya</taxon>
        <taxon>Ascomycota</taxon>
        <taxon>Saccharomycotina</taxon>
        <taxon>Saccharomycetes</taxon>
        <taxon>Phaffomycetales</taxon>
        <taxon>Wickerhamomycetaceae</taxon>
        <taxon>Wickerhamomyces</taxon>
    </lineage>
</organism>
<proteinExistence type="predicted"/>
<dbReference type="Proteomes" id="UP000774326">
    <property type="component" value="Unassembled WGS sequence"/>
</dbReference>
<evidence type="ECO:0000313" key="1">
    <source>
        <dbReference type="EMBL" id="KAH3681254.1"/>
    </source>
</evidence>
<sequence length="143" mass="16563">MSHSLTASETRLSNLSLKIHHNIFSIGFNVLQRMCFNQKFPGLLEKLGIYPYKLSSSEEEGVVVLFKREGSKLIRTATTARLKTYEINIPKSLDVDSEICFDKEILHSFQELVKTIRHKFSWKTAEYCYNDARLLLSPLPYFV</sequence>
<reference evidence="1" key="2">
    <citation type="submission" date="2021-01" db="EMBL/GenBank/DDBJ databases">
        <authorList>
            <person name="Schikora-Tamarit M.A."/>
        </authorList>
    </citation>
    <scope>NUCLEOTIDE SEQUENCE</scope>
    <source>
        <strain evidence="1">CBS2887</strain>
    </source>
</reference>
<name>A0A9P8Q1X3_WICPI</name>
<dbReference type="EMBL" id="JAEUBG010004511">
    <property type="protein sequence ID" value="KAH3681254.1"/>
    <property type="molecule type" value="Genomic_DNA"/>
</dbReference>
<comment type="caution">
    <text evidence="1">The sequence shown here is derived from an EMBL/GenBank/DDBJ whole genome shotgun (WGS) entry which is preliminary data.</text>
</comment>
<evidence type="ECO:0000313" key="2">
    <source>
        <dbReference type="Proteomes" id="UP000774326"/>
    </source>
</evidence>
<gene>
    <name evidence="1" type="ORF">WICPIJ_007778</name>
</gene>
<protein>
    <submittedName>
        <fullName evidence="1">Uncharacterized protein</fullName>
    </submittedName>
</protein>